<dbReference type="RefSeq" id="WP_030202474.1">
    <property type="nucleotide sequence ID" value="NZ_BMNZ01000008.1"/>
</dbReference>
<evidence type="ECO:0000313" key="3">
    <source>
        <dbReference type="Proteomes" id="UP000623461"/>
    </source>
</evidence>
<name>A0ABQ2IDC9_9MICO</name>
<feature type="compositionally biased region" description="Acidic residues" evidence="1">
    <location>
        <begin position="526"/>
        <end position="535"/>
    </location>
</feature>
<organism evidence="2 3">
    <name type="scientific">Terrabacter tumescens</name>
    <dbReference type="NCBI Taxonomy" id="60443"/>
    <lineage>
        <taxon>Bacteria</taxon>
        <taxon>Bacillati</taxon>
        <taxon>Actinomycetota</taxon>
        <taxon>Actinomycetes</taxon>
        <taxon>Micrococcales</taxon>
        <taxon>Intrasporangiaceae</taxon>
        <taxon>Terrabacter</taxon>
    </lineage>
</organism>
<feature type="region of interest" description="Disordered" evidence="1">
    <location>
        <begin position="281"/>
        <end position="329"/>
    </location>
</feature>
<reference evidence="3" key="1">
    <citation type="journal article" date="2019" name="Int. J. Syst. Evol. Microbiol.">
        <title>The Global Catalogue of Microorganisms (GCM) 10K type strain sequencing project: providing services to taxonomists for standard genome sequencing and annotation.</title>
        <authorList>
            <consortium name="The Broad Institute Genomics Platform"/>
            <consortium name="The Broad Institute Genome Sequencing Center for Infectious Disease"/>
            <person name="Wu L."/>
            <person name="Ma J."/>
        </authorList>
    </citation>
    <scope>NUCLEOTIDE SEQUENCE [LARGE SCALE GENOMIC DNA]</scope>
    <source>
        <strain evidence="3">JCM 1365</strain>
    </source>
</reference>
<keyword evidence="3" id="KW-1185">Reference proteome</keyword>
<feature type="compositionally biased region" description="Gly residues" evidence="1">
    <location>
        <begin position="300"/>
        <end position="312"/>
    </location>
</feature>
<comment type="caution">
    <text evidence="2">The sequence shown here is derived from an EMBL/GenBank/DDBJ whole genome shotgun (WGS) entry which is preliminary data.</text>
</comment>
<proteinExistence type="predicted"/>
<sequence length="546" mass="58123">MPFLDSGRSAPDATDGGLNPRVVWLLKHAKSVSGQVPRARPEPRPPRSLLDEAEAELSQIERLEVHKGRLEGRIVDAYAALHSVEEQHLSQLVTSSPVPITADQVVTQEVACATGVGASEVARRLELATAPRRHRVLRERLRAGSVSLQRALRIVVETRMLDDDAVPDLEATVLAPARDGSIPSHRLFGERLRRCVRAADPRGHEERRQAAKVRRTVFGRLVEDGMGTFTVVAPAERVVGVLDRVDAMARAARAAGDARTLDQLRSDLLCDLVLFGIVPDPEGNPSAGGPSAGNPSRGGPTRGGPSEGGPSEGGPSQDGPSASGLGWSGLSDAPPAAVRIVVPFEVAVGLSDAPCELTGHGWVTAAHARRIITAPGSVWQRLAADVDTGRALELSTDRYTPTPEMIEHVKAVDGVCRGPGCQVPADRCDVDHLQPWPAGRTHVSNLDSLSRGCHNGKTARVWRVRQAADEGISWTSLAGREYITYPKDWREPLRDRGSGPPGRGAPPGASVDDHAHDAPGVVPADLPDDVPDDGPDAPTLDDLPPF</sequence>
<protein>
    <recommendedName>
        <fullName evidence="4">HNH endonuclease</fullName>
    </recommendedName>
</protein>
<accession>A0ABQ2IDC9</accession>
<feature type="region of interest" description="Disordered" evidence="1">
    <location>
        <begin position="490"/>
        <end position="546"/>
    </location>
</feature>
<dbReference type="InterPro" id="IPR003615">
    <property type="entry name" value="HNH_nuc"/>
</dbReference>
<gene>
    <name evidence="2" type="ORF">GCM10009721_37840</name>
</gene>
<dbReference type="CDD" id="cd00085">
    <property type="entry name" value="HNHc"/>
    <property type="match status" value="1"/>
</dbReference>
<evidence type="ECO:0000313" key="2">
    <source>
        <dbReference type="EMBL" id="GGN06594.1"/>
    </source>
</evidence>
<evidence type="ECO:0000256" key="1">
    <source>
        <dbReference type="SAM" id="MobiDB-lite"/>
    </source>
</evidence>
<dbReference type="EMBL" id="BMNZ01000008">
    <property type="protein sequence ID" value="GGN06594.1"/>
    <property type="molecule type" value="Genomic_DNA"/>
</dbReference>
<dbReference type="Proteomes" id="UP000623461">
    <property type="component" value="Unassembled WGS sequence"/>
</dbReference>
<evidence type="ECO:0008006" key="4">
    <source>
        <dbReference type="Google" id="ProtNLM"/>
    </source>
</evidence>